<dbReference type="InterPro" id="IPR011041">
    <property type="entry name" value="Quinoprot_gluc/sorb_DH_b-prop"/>
</dbReference>
<organism evidence="2 3">
    <name type="scientific">Clostridium cellulovorans (strain ATCC 35296 / DSM 3052 / OCM 3 / 743B)</name>
    <dbReference type="NCBI Taxonomy" id="573061"/>
    <lineage>
        <taxon>Bacteria</taxon>
        <taxon>Bacillati</taxon>
        <taxon>Bacillota</taxon>
        <taxon>Clostridia</taxon>
        <taxon>Eubacteriales</taxon>
        <taxon>Clostridiaceae</taxon>
        <taxon>Clostridium</taxon>
    </lineage>
</organism>
<keyword evidence="1" id="KW-0812">Transmembrane</keyword>
<dbReference type="AlphaFoldDB" id="D9SX15"/>
<gene>
    <name evidence="2" type="ordered locus">Clocel_1630</name>
</gene>
<keyword evidence="1" id="KW-1133">Transmembrane helix</keyword>
<dbReference type="SUPFAM" id="SSF50952">
    <property type="entry name" value="Soluble quinoprotein glucose dehydrogenase"/>
    <property type="match status" value="1"/>
</dbReference>
<evidence type="ECO:0000313" key="2">
    <source>
        <dbReference type="EMBL" id="ADL51376.1"/>
    </source>
</evidence>
<accession>D9SX15</accession>
<dbReference type="EMBL" id="CP002160">
    <property type="protein sequence ID" value="ADL51376.1"/>
    <property type="molecule type" value="Genomic_DNA"/>
</dbReference>
<evidence type="ECO:0000313" key="3">
    <source>
        <dbReference type="Proteomes" id="UP000002730"/>
    </source>
</evidence>
<dbReference type="Proteomes" id="UP000002730">
    <property type="component" value="Chromosome"/>
</dbReference>
<dbReference type="Gene3D" id="2.120.10.30">
    <property type="entry name" value="TolB, C-terminal domain"/>
    <property type="match status" value="1"/>
</dbReference>
<name>D9SX15_CLOC7</name>
<dbReference type="eggNOG" id="COG2133">
    <property type="taxonomic scope" value="Bacteria"/>
</dbReference>
<dbReference type="OrthoDB" id="9770043at2"/>
<dbReference type="KEGG" id="ccb:Clocel_1630"/>
<feature type="transmembrane region" description="Helical" evidence="1">
    <location>
        <begin position="12"/>
        <end position="33"/>
    </location>
</feature>
<keyword evidence="1" id="KW-0472">Membrane</keyword>
<dbReference type="HOGENOM" id="CLU_030947_1_0_9"/>
<dbReference type="PROSITE" id="PS51257">
    <property type="entry name" value="PROKAR_LIPOPROTEIN"/>
    <property type="match status" value="1"/>
</dbReference>
<dbReference type="InterPro" id="IPR011042">
    <property type="entry name" value="6-blade_b-propeller_TolB-like"/>
</dbReference>
<keyword evidence="3" id="KW-1185">Reference proteome</keyword>
<proteinExistence type="predicted"/>
<reference evidence="2 3" key="1">
    <citation type="submission" date="2010-08" db="EMBL/GenBank/DDBJ databases">
        <title>Complete sequence of Clostridium cellulovorans 743B.</title>
        <authorList>
            <consortium name="US DOE Joint Genome Institute"/>
            <person name="Lucas S."/>
            <person name="Copeland A."/>
            <person name="Lapidus A."/>
            <person name="Cheng J.-F."/>
            <person name="Bruce D."/>
            <person name="Goodwin L."/>
            <person name="Pitluck S."/>
            <person name="Chertkov O."/>
            <person name="Detter J.C."/>
            <person name="Han C."/>
            <person name="Tapia R."/>
            <person name="Land M."/>
            <person name="Hauser L."/>
            <person name="Chang Y.-J."/>
            <person name="Jeffries C."/>
            <person name="Kyrpides N."/>
            <person name="Ivanova N."/>
            <person name="Mikhailova N."/>
            <person name="Hemme C.L."/>
            <person name="Woyke T."/>
        </authorList>
    </citation>
    <scope>NUCLEOTIDE SEQUENCE [LARGE SCALE GENOMIC DNA]</scope>
    <source>
        <strain evidence="3">ATCC 35296 / DSM 3052 / OCM 3 / 743B</strain>
    </source>
</reference>
<sequence>MKKRYFKGMIRLIIVSIAVTACVLGVTLILKGYDIKINDNNLYWSIQYKGLEGARDFVSDNQGNFYVAFKDKILLISNKGDTKYIVKSKKYDISTLSWSHDNVFFISQKFLYKIDVKNKKITELMKDLPVSYAHKPIMRLYNDKLYIAIGSSTNSGVAEKGEKQDILPYTITSKGKIFGEAKTGAFMSYGENVEEGSKIKGKGIGNASVLIYDLKKNSYNTMAWGIRSVEGMEFNSMGNLIAAVSGMENKGLRPIKGDNDYIYIIRDGSWYGWPDYSGGDPVESPRFLGIDDTRVAFVMDNHPTTNPPAPMYIHKYLSSIKMLTVDKDGYLGKKDFIYFFDSTAKKIYTLNKKGAVTEFAKLGIASDIASMKFIDEKLYLLDRKNGNVISIGTEDNKVIIKNRKAFILLATIFISVLILLKVLYENLKNKHNK</sequence>
<dbReference type="RefSeq" id="WP_010077414.1">
    <property type="nucleotide sequence ID" value="NC_014393.1"/>
</dbReference>
<evidence type="ECO:0000256" key="1">
    <source>
        <dbReference type="SAM" id="Phobius"/>
    </source>
</evidence>
<dbReference type="STRING" id="573061.Clocel_1630"/>
<feature type="transmembrane region" description="Helical" evidence="1">
    <location>
        <begin position="405"/>
        <end position="424"/>
    </location>
</feature>
<protein>
    <submittedName>
        <fullName evidence="2">Uncharacterized protein</fullName>
    </submittedName>
</protein>